<dbReference type="PANTHER" id="PTHR23070">
    <property type="entry name" value="BCS1 AAA-TYPE ATPASE"/>
    <property type="match status" value="1"/>
</dbReference>
<feature type="compositionally biased region" description="Basic residues" evidence="2">
    <location>
        <begin position="454"/>
        <end position="478"/>
    </location>
</feature>
<dbReference type="InterPro" id="IPR003593">
    <property type="entry name" value="AAA+_ATPase"/>
</dbReference>
<dbReference type="InterPro" id="IPR003959">
    <property type="entry name" value="ATPase_AAA_core"/>
</dbReference>
<proteinExistence type="inferred from homology"/>
<organism evidence="4 5">
    <name type="scientific">Fadolivirus FV1/VV64</name>
    <dbReference type="NCBI Taxonomy" id="3070911"/>
    <lineage>
        <taxon>Viruses</taxon>
        <taxon>Varidnaviria</taxon>
        <taxon>Bamfordvirae</taxon>
        <taxon>Nucleocytoviricota</taxon>
        <taxon>Megaviricetes</taxon>
        <taxon>Imitervirales</taxon>
        <taxon>Mimiviridae</taxon>
        <taxon>Klosneuvirinae</taxon>
        <taxon>Fadolivirus</taxon>
        <taxon>Fadolivirus algeromassiliense</taxon>
    </lineage>
</organism>
<feature type="region of interest" description="Disordered" evidence="2">
    <location>
        <begin position="435"/>
        <end position="478"/>
    </location>
</feature>
<evidence type="ECO:0000256" key="2">
    <source>
        <dbReference type="SAM" id="MobiDB-lite"/>
    </source>
</evidence>
<feature type="domain" description="AAA+ ATPase" evidence="3">
    <location>
        <begin position="193"/>
        <end position="342"/>
    </location>
</feature>
<protein>
    <submittedName>
        <fullName evidence="4">AAA family ATPase</fullName>
    </submittedName>
</protein>
<comment type="similarity">
    <text evidence="1">Belongs to the AAA ATPase family. BCS1 subfamily.</text>
</comment>
<name>A0A7D3QTR5_9VIRU</name>
<dbReference type="InterPro" id="IPR027417">
    <property type="entry name" value="P-loop_NTPase"/>
</dbReference>
<keyword evidence="5" id="KW-1185">Reference proteome</keyword>
<dbReference type="GO" id="GO:0016887">
    <property type="term" value="F:ATP hydrolysis activity"/>
    <property type="evidence" value="ECO:0007669"/>
    <property type="project" value="InterPro"/>
</dbReference>
<gene>
    <name evidence="4" type="ORF">Fadolivirus_1_65</name>
</gene>
<reference evidence="4 5" key="1">
    <citation type="submission" date="2020-04" db="EMBL/GenBank/DDBJ databases">
        <title>Advantages and limits of metagenomic assembly and binning of a giant virus.</title>
        <authorList>
            <person name="Schulz F."/>
            <person name="Andreani J."/>
            <person name="Francis R."/>
            <person name="Boudjemaa H."/>
            <person name="Bou Khalil J.Y."/>
            <person name="Lee J."/>
            <person name="La Scola B."/>
            <person name="Woyke T."/>
        </authorList>
    </citation>
    <scope>NUCLEOTIDE SEQUENCE [LARGE SCALE GENOMIC DNA]</scope>
    <source>
        <strain evidence="4 5">FV1/VV64</strain>
    </source>
</reference>
<sequence length="478" mass="55862">METPKFDTLKKFADTNKLKLVAYYQGYTNFTNNLDKVFPGLTPYYSNPQGQIAPIFANITSLKIKKGEFSKNLPDRDITFYFQTMKGSDFVLIESHGNDNGKNSSHVDVVMCEDIRYIRELEKYLSDKVQPSLEKRVFIWDSYNGRYVLDHRKMLDKKQDDLIGLDNMFKEVDDDMNNCIRFRERLERFGESTGRNYMLYGPPGTGKSSFVRSIAVKYNIPIYNVKLTSALDENQLTNMLIPPDNKNNYDDYDDYDDDYGKTSKSVIENNHKMFKIVLLEDFDRYLEIHNTSTMSAILNALDGILPSFGVMRFFSANNPNVISHNKALQSRMHRTFFFGLPTVNQIKQQVVHVYDHMKPNEELITEFAQFAYQEQLSMRQITHYVCQFFGSDDPFKDIVHNMKKLVKDIQQFTTFDENHARNEELVQELDDDNEYYEDQDNDEVIVPPKNDTVKKRKQQGKNKNTKKVTSKQTKSSKK</sequence>
<dbReference type="SUPFAM" id="SSF52540">
    <property type="entry name" value="P-loop containing nucleoside triphosphate hydrolases"/>
    <property type="match status" value="1"/>
</dbReference>
<accession>A0A7D3QTR5</accession>
<dbReference type="InterPro" id="IPR050747">
    <property type="entry name" value="Mitochondrial_chaperone_BCS1"/>
</dbReference>
<dbReference type="Gene3D" id="3.40.50.300">
    <property type="entry name" value="P-loop containing nucleotide triphosphate hydrolases"/>
    <property type="match status" value="1"/>
</dbReference>
<dbReference type="EMBL" id="MT418680">
    <property type="protein sequence ID" value="QKF93523.1"/>
    <property type="molecule type" value="Genomic_DNA"/>
</dbReference>
<evidence type="ECO:0000259" key="3">
    <source>
        <dbReference type="SMART" id="SM00382"/>
    </source>
</evidence>
<evidence type="ECO:0000313" key="5">
    <source>
        <dbReference type="Proteomes" id="UP001162001"/>
    </source>
</evidence>
<evidence type="ECO:0000256" key="1">
    <source>
        <dbReference type="ARBA" id="ARBA00007448"/>
    </source>
</evidence>
<evidence type="ECO:0000313" key="4">
    <source>
        <dbReference type="EMBL" id="QKF93523.1"/>
    </source>
</evidence>
<dbReference type="Proteomes" id="UP001162001">
    <property type="component" value="Segment"/>
</dbReference>
<dbReference type="SMART" id="SM00382">
    <property type="entry name" value="AAA"/>
    <property type="match status" value="1"/>
</dbReference>
<dbReference type="GO" id="GO:0005524">
    <property type="term" value="F:ATP binding"/>
    <property type="evidence" value="ECO:0007669"/>
    <property type="project" value="InterPro"/>
</dbReference>
<dbReference type="Pfam" id="PF00004">
    <property type="entry name" value="AAA"/>
    <property type="match status" value="1"/>
</dbReference>